<gene>
    <name evidence="1" type="ORF">OBRU01_14837</name>
</gene>
<comment type="caution">
    <text evidence="1">The sequence shown here is derived from an EMBL/GenBank/DDBJ whole genome shotgun (WGS) entry which is preliminary data.</text>
</comment>
<sequence>MQYAPKFITAKGTGYVVAWRKHGVGYDDMKFSKPKAYKILPAHLHPDNLLPKECRKVEHMWCPFMTPVVIDVAEVTEPPKPIEPPKSGE</sequence>
<dbReference type="Proteomes" id="UP000037510">
    <property type="component" value="Unassembled WGS sequence"/>
</dbReference>
<proteinExistence type="predicted"/>
<reference evidence="1 2" key="1">
    <citation type="journal article" date="2015" name="Genome Biol. Evol.">
        <title>The genome of winter moth (Operophtera brumata) provides a genomic perspective on sexual dimorphism and phenology.</title>
        <authorList>
            <person name="Derks M.F."/>
            <person name="Smit S."/>
            <person name="Salis L."/>
            <person name="Schijlen E."/>
            <person name="Bossers A."/>
            <person name="Mateman C."/>
            <person name="Pijl A.S."/>
            <person name="de Ridder D."/>
            <person name="Groenen M.A."/>
            <person name="Visser M.E."/>
            <person name="Megens H.J."/>
        </authorList>
    </citation>
    <scope>NUCLEOTIDE SEQUENCE [LARGE SCALE GENOMIC DNA]</scope>
    <source>
        <strain evidence="1">WM2013NL</strain>
        <tissue evidence="1">Head and thorax</tissue>
    </source>
</reference>
<dbReference type="AlphaFoldDB" id="A0A0L7L5M8"/>
<evidence type="ECO:0000313" key="1">
    <source>
        <dbReference type="EMBL" id="KOB70757.1"/>
    </source>
</evidence>
<dbReference type="EMBL" id="JTDY01002774">
    <property type="protein sequence ID" value="KOB70757.1"/>
    <property type="molecule type" value="Genomic_DNA"/>
</dbReference>
<name>A0A0L7L5M8_OPEBR</name>
<accession>A0A0L7L5M8</accession>
<organism evidence="1 2">
    <name type="scientific">Operophtera brumata</name>
    <name type="common">Winter moth</name>
    <name type="synonym">Phalaena brumata</name>
    <dbReference type="NCBI Taxonomy" id="104452"/>
    <lineage>
        <taxon>Eukaryota</taxon>
        <taxon>Metazoa</taxon>
        <taxon>Ecdysozoa</taxon>
        <taxon>Arthropoda</taxon>
        <taxon>Hexapoda</taxon>
        <taxon>Insecta</taxon>
        <taxon>Pterygota</taxon>
        <taxon>Neoptera</taxon>
        <taxon>Endopterygota</taxon>
        <taxon>Lepidoptera</taxon>
        <taxon>Glossata</taxon>
        <taxon>Ditrysia</taxon>
        <taxon>Geometroidea</taxon>
        <taxon>Geometridae</taxon>
        <taxon>Larentiinae</taxon>
        <taxon>Operophtera</taxon>
    </lineage>
</organism>
<evidence type="ECO:0000313" key="2">
    <source>
        <dbReference type="Proteomes" id="UP000037510"/>
    </source>
</evidence>
<protein>
    <submittedName>
        <fullName evidence="1">Uncharacterized protein</fullName>
    </submittedName>
</protein>
<keyword evidence="2" id="KW-1185">Reference proteome</keyword>